<dbReference type="Proteomes" id="UP000261875">
    <property type="component" value="Chromosome"/>
</dbReference>
<dbReference type="RefSeq" id="WP_072550135.1">
    <property type="nucleotide sequence ID" value="NZ_CP021659.1"/>
</dbReference>
<dbReference type="AlphaFoldDB" id="A0A2U8I644"/>
<evidence type="ECO:0000256" key="1">
    <source>
        <dbReference type="SAM" id="Coils"/>
    </source>
</evidence>
<gene>
    <name evidence="2" type="ORF">CCS41_09225</name>
</gene>
<feature type="coiled-coil region" evidence="1">
    <location>
        <begin position="110"/>
        <end position="137"/>
    </location>
</feature>
<dbReference type="OrthoDB" id="86584at2"/>
<dbReference type="KEGG" id="fsm:CCS41_09225"/>
<reference evidence="2 3" key="1">
    <citation type="submission" date="2017-05" db="EMBL/GenBank/DDBJ databases">
        <title>Genome sequence of Candidatus Fukatsuia symbiotica and Candidatus Hamiltonella defensa from Acyrthosiphon pisum strain 5D.</title>
        <authorList>
            <person name="Patel V.A."/>
            <person name="Chevignon G."/>
            <person name="Russell J.A."/>
            <person name="Oliver K.M."/>
        </authorList>
    </citation>
    <scope>NUCLEOTIDE SEQUENCE [LARGE SCALE GENOMIC DNA]</scope>
    <source>
        <strain evidence="2 3">5D</strain>
    </source>
</reference>
<organism evidence="2 3">
    <name type="scientific">Candidatus Fukatsuia symbiotica</name>
    <dbReference type="NCBI Taxonomy" id="1878942"/>
    <lineage>
        <taxon>Bacteria</taxon>
        <taxon>Pseudomonadati</taxon>
        <taxon>Pseudomonadota</taxon>
        <taxon>Gammaproteobacteria</taxon>
        <taxon>Enterobacterales</taxon>
        <taxon>Yersiniaceae</taxon>
        <taxon>Candidatus Fukatsuia</taxon>
    </lineage>
</organism>
<keyword evidence="1" id="KW-0175">Coiled coil</keyword>
<evidence type="ECO:0000313" key="2">
    <source>
        <dbReference type="EMBL" id="AWK14612.1"/>
    </source>
</evidence>
<evidence type="ECO:0000313" key="3">
    <source>
        <dbReference type="Proteomes" id="UP000261875"/>
    </source>
</evidence>
<name>A0A2U8I644_9GAMM</name>
<dbReference type="EMBL" id="CP021659">
    <property type="protein sequence ID" value="AWK14612.1"/>
    <property type="molecule type" value="Genomic_DNA"/>
</dbReference>
<evidence type="ECO:0008006" key="4">
    <source>
        <dbReference type="Google" id="ProtNLM"/>
    </source>
</evidence>
<accession>A0A2U8I644</accession>
<sequence length="324" mass="37693">MSNIQCYQPEYVNCFADLETSCECPFCATENELDTSITFNWQNEERQSLFLGCETACREILLNPQALTIYAVNKQSETNIECKIEGQELNYLIFNLVTNENFSLEQSLYVASILLNRAEQEQEAENQEEVLERIKILADEFNLLSEQGSLQQTFCELPEIENVKSSVLALLGMVPLSLTLPIAQKIPFILKLSELSLMQKIHLDERKTELMTIWQEQLAPYFDKHPHILQNYVLYQVYHNTFPYHDSLNYGQMFRLLSIDLFNIKILCSIWKLNNDTLDETIIVKMVSAYSRWRMDKNFDFTPMLKKIHLDSGEDLLIGISLLK</sequence>
<keyword evidence="3" id="KW-1185">Reference proteome</keyword>
<dbReference type="STRING" id="1878942.GCA_900128755_01435"/>
<protein>
    <recommendedName>
        <fullName evidence="4">Lysine-N-methylase</fullName>
    </recommendedName>
</protein>
<proteinExistence type="predicted"/>